<protein>
    <submittedName>
        <fullName evidence="1">Uncharacterized protein</fullName>
    </submittedName>
</protein>
<dbReference type="PATRIC" id="fig|1134510.3.peg.1340"/>
<keyword evidence="2" id="KW-1185">Reference proteome</keyword>
<evidence type="ECO:0000313" key="2">
    <source>
        <dbReference type="Proteomes" id="UP000027015"/>
    </source>
</evidence>
<reference evidence="1 2" key="1">
    <citation type="submission" date="2012-04" db="EMBL/GenBank/DDBJ databases">
        <title>The Genome Sequence of Bartonella koehlerae C-29.</title>
        <authorList>
            <consortium name="The Broad Institute Genome Sequencing Platform"/>
            <consortium name="The Broad Institute Genome Sequencing Center for Infectious Disease"/>
            <person name="Feldgarden M."/>
            <person name="Kirby J."/>
            <person name="Kosoy M."/>
            <person name="Birtles R."/>
            <person name="Probert W.S."/>
            <person name="Chiaraviglio L."/>
            <person name="Walker B."/>
            <person name="Young S.K."/>
            <person name="Zeng Q."/>
            <person name="Gargeya S."/>
            <person name="Fitzgerald M."/>
            <person name="Haas B."/>
            <person name="Abouelleil A."/>
            <person name="Alvarado L."/>
            <person name="Arachchi H.M."/>
            <person name="Berlin A.M."/>
            <person name="Chapman S.B."/>
            <person name="Goldberg J."/>
            <person name="Griggs A."/>
            <person name="Gujja S."/>
            <person name="Hansen M."/>
            <person name="Howarth C."/>
            <person name="Imamovic A."/>
            <person name="Larimer J."/>
            <person name="McCowen C."/>
            <person name="Montmayeur A."/>
            <person name="Murphy C."/>
            <person name="Neiman D."/>
            <person name="Pearson M."/>
            <person name="Priest M."/>
            <person name="Roberts A."/>
            <person name="Saif S."/>
            <person name="Shea T."/>
            <person name="Sisk P."/>
            <person name="Sykes S."/>
            <person name="Wortman J."/>
            <person name="Nusbaum C."/>
            <person name="Birren B."/>
        </authorList>
    </citation>
    <scope>NUCLEOTIDE SEQUENCE [LARGE SCALE GENOMIC DNA]</scope>
    <source>
        <strain evidence="1 2">C-29</strain>
    </source>
</reference>
<proteinExistence type="predicted"/>
<comment type="caution">
    <text evidence="1">The sequence shown here is derived from an EMBL/GenBank/DDBJ whole genome shotgun (WGS) entry which is preliminary data.</text>
</comment>
<gene>
    <name evidence="1" type="ORF">O9A_01192</name>
</gene>
<name>A0A067WCR1_9HYPH</name>
<evidence type="ECO:0000313" key="1">
    <source>
        <dbReference type="EMBL" id="KEC54578.1"/>
    </source>
</evidence>
<organism evidence="1 2">
    <name type="scientific">Bartonella koehlerae C-29</name>
    <dbReference type="NCBI Taxonomy" id="1134510"/>
    <lineage>
        <taxon>Bacteria</taxon>
        <taxon>Pseudomonadati</taxon>
        <taxon>Pseudomonadota</taxon>
        <taxon>Alphaproteobacteria</taxon>
        <taxon>Hyphomicrobiales</taxon>
        <taxon>Bartonellaceae</taxon>
        <taxon>Bartonella</taxon>
    </lineage>
</organism>
<dbReference type="Proteomes" id="UP000027015">
    <property type="component" value="Unassembled WGS sequence"/>
</dbReference>
<dbReference type="HOGENOM" id="CLU_2714171_0_0_5"/>
<dbReference type="EMBL" id="AHPL01000010">
    <property type="protein sequence ID" value="KEC54578.1"/>
    <property type="molecule type" value="Genomic_DNA"/>
</dbReference>
<dbReference type="RefSeq" id="WP_034459678.1">
    <property type="nucleotide sequence ID" value="NZ_CADEAH010000004.1"/>
</dbReference>
<dbReference type="AlphaFoldDB" id="A0A067WCR1"/>
<sequence length="72" mass="8414">MFLSDLKDGNDNIQAVWLVEERENIQIIADMIIIILRGTKRGDKKTKFFLFPIKIITQNGDEHADKVHYLIE</sequence>
<accession>A0A067WCR1</accession>